<dbReference type="EMBL" id="MN739091">
    <property type="protein sequence ID" value="QHS88031.1"/>
    <property type="molecule type" value="Genomic_DNA"/>
</dbReference>
<organism evidence="1">
    <name type="scientific">viral metagenome</name>
    <dbReference type="NCBI Taxonomy" id="1070528"/>
    <lineage>
        <taxon>unclassified sequences</taxon>
        <taxon>metagenomes</taxon>
        <taxon>organismal metagenomes</taxon>
    </lineage>
</organism>
<proteinExistence type="predicted"/>
<name>A0A6C0B8K6_9ZZZZ</name>
<evidence type="ECO:0000313" key="1">
    <source>
        <dbReference type="EMBL" id="QHS88031.1"/>
    </source>
</evidence>
<sequence length="108" mass="13055">MKAPYIPTELLDIIFQFDGRIKYRNGKFINIIHKNDERYNIIVPIIRKKTKIIESIELCDSGFYFEVSFDTYKSVGLSYDYNFSYKDEFEVCYSDWRNYGIIQIRTYL</sequence>
<dbReference type="AlphaFoldDB" id="A0A6C0B8K6"/>
<accession>A0A6C0B8K6</accession>
<protein>
    <submittedName>
        <fullName evidence="1">Uncharacterized protein</fullName>
    </submittedName>
</protein>
<reference evidence="1" key="1">
    <citation type="journal article" date="2020" name="Nature">
        <title>Giant virus diversity and host interactions through global metagenomics.</title>
        <authorList>
            <person name="Schulz F."/>
            <person name="Roux S."/>
            <person name="Paez-Espino D."/>
            <person name="Jungbluth S."/>
            <person name="Walsh D.A."/>
            <person name="Denef V.J."/>
            <person name="McMahon K.D."/>
            <person name="Konstantinidis K.T."/>
            <person name="Eloe-Fadrosh E.A."/>
            <person name="Kyrpides N.C."/>
            <person name="Woyke T."/>
        </authorList>
    </citation>
    <scope>NUCLEOTIDE SEQUENCE</scope>
    <source>
        <strain evidence="1">GVMAG-M-3300010158-13</strain>
    </source>
</reference>